<dbReference type="PROSITE" id="PS00031">
    <property type="entry name" value="NUCLEAR_REC_DBD_1"/>
    <property type="match status" value="1"/>
</dbReference>
<evidence type="ECO:0000256" key="8">
    <source>
        <dbReference type="ARBA" id="ARBA00023163"/>
    </source>
</evidence>
<evidence type="ECO:0000256" key="9">
    <source>
        <dbReference type="ARBA" id="ARBA00023170"/>
    </source>
</evidence>
<accession>A0A8S1H814</accession>
<dbReference type="InterPro" id="IPR035500">
    <property type="entry name" value="NHR-like_dom_sf"/>
</dbReference>
<name>A0A8S1H814_9PELO</name>
<evidence type="ECO:0000256" key="1">
    <source>
        <dbReference type="ARBA" id="ARBA00004123"/>
    </source>
</evidence>
<proteinExistence type="inferred from homology"/>
<dbReference type="GO" id="GO:0003700">
    <property type="term" value="F:DNA-binding transcription factor activity"/>
    <property type="evidence" value="ECO:0007669"/>
    <property type="project" value="InterPro"/>
</dbReference>
<dbReference type="EMBL" id="CAJGYM010000019">
    <property type="protein sequence ID" value="CAD6191131.1"/>
    <property type="molecule type" value="Genomic_DNA"/>
</dbReference>
<keyword evidence="10" id="KW-0539">Nucleus</keyword>
<dbReference type="Gene3D" id="1.10.565.10">
    <property type="entry name" value="Retinoid X Receptor"/>
    <property type="match status" value="1"/>
</dbReference>
<evidence type="ECO:0000256" key="7">
    <source>
        <dbReference type="ARBA" id="ARBA00023125"/>
    </source>
</evidence>
<dbReference type="OrthoDB" id="9984314at2759"/>
<evidence type="ECO:0000256" key="6">
    <source>
        <dbReference type="ARBA" id="ARBA00023015"/>
    </source>
</evidence>
<dbReference type="InterPro" id="IPR000536">
    <property type="entry name" value="Nucl_hrmn_rcpt_lig-bd"/>
</dbReference>
<dbReference type="InterPro" id="IPR049636">
    <property type="entry name" value="HNF4-like_DBD"/>
</dbReference>
<keyword evidence="7" id="KW-0238">DNA-binding</keyword>
<dbReference type="Proteomes" id="UP000835052">
    <property type="component" value="Unassembled WGS sequence"/>
</dbReference>
<dbReference type="FunFam" id="3.30.50.10:FF:000030">
    <property type="entry name" value="Nuclear Hormone Receptor family"/>
    <property type="match status" value="1"/>
</dbReference>
<dbReference type="CDD" id="cd06960">
    <property type="entry name" value="NR_DBD_HNF4A"/>
    <property type="match status" value="1"/>
</dbReference>
<evidence type="ECO:0000256" key="5">
    <source>
        <dbReference type="ARBA" id="ARBA00022833"/>
    </source>
</evidence>
<comment type="similarity">
    <text evidence="2">Belongs to the nuclear hormone receptor family.</text>
</comment>
<keyword evidence="3" id="KW-0479">Metal-binding</keyword>
<dbReference type="Pfam" id="PF00105">
    <property type="entry name" value="zf-C4"/>
    <property type="match status" value="1"/>
</dbReference>
<dbReference type="Gene3D" id="3.30.50.10">
    <property type="entry name" value="Erythroid Transcription Factor GATA-1, subunit A"/>
    <property type="match status" value="1"/>
</dbReference>
<comment type="caution">
    <text evidence="12">The sequence shown here is derived from an EMBL/GenBank/DDBJ whole genome shotgun (WGS) entry which is preliminary data.</text>
</comment>
<comment type="subcellular location">
    <subcellularLocation>
        <location evidence="1">Nucleus</location>
    </subcellularLocation>
</comment>
<evidence type="ECO:0000256" key="2">
    <source>
        <dbReference type="ARBA" id="ARBA00005993"/>
    </source>
</evidence>
<dbReference type="PRINTS" id="PR00047">
    <property type="entry name" value="STROIDFINGER"/>
</dbReference>
<protein>
    <recommendedName>
        <fullName evidence="11">Nuclear receptor domain-containing protein</fullName>
    </recommendedName>
</protein>
<evidence type="ECO:0000313" key="12">
    <source>
        <dbReference type="EMBL" id="CAD6191131.1"/>
    </source>
</evidence>
<evidence type="ECO:0000313" key="13">
    <source>
        <dbReference type="Proteomes" id="UP000835052"/>
    </source>
</evidence>
<dbReference type="SMART" id="SM00430">
    <property type="entry name" value="HOLI"/>
    <property type="match status" value="1"/>
</dbReference>
<sequence>MLLSLTSTQVAAQFPHKKSPKLSQQTDKVRPSKCSELCAVCGDQSTGYHYEVASCNGCKTFFRRTIVSERQFRCHKEGKCLFTKDIRCACRCCRFAKCLEVGMNPKAIQTCRPAFETKEKSTVSPSTSPECSKKRRYDISSLLDMAPTCSRSTSPSDSSTRSRFESSLVEMCSEVEDRLSYLRKSTFQPSSSLLDVLTRPCALDNVSTYDTAPLHFISNEVDFEKETNYAIEYTKYYKWFRDMVFTDKFILLCDRTLLLVAMRLAYRKATNSAECRDSLSLRLRPAIEKIIQYDVDRVSFALLNAILLFDCESFVLSNETKEKLRSEKQKYVDALGSYLFSKYGTGGPISLANHISLLCSILHCAADLRTELNSKLPSGSLTRQLVDNIHNQHV</sequence>
<dbReference type="InterPro" id="IPR013088">
    <property type="entry name" value="Znf_NHR/GATA"/>
</dbReference>
<dbReference type="SUPFAM" id="SSF57716">
    <property type="entry name" value="Glucocorticoid receptor-like (DNA-binding domain)"/>
    <property type="match status" value="1"/>
</dbReference>
<dbReference type="PROSITE" id="PS51030">
    <property type="entry name" value="NUCLEAR_REC_DBD_2"/>
    <property type="match status" value="1"/>
</dbReference>
<keyword evidence="6" id="KW-0805">Transcription regulation</keyword>
<feature type="domain" description="Nuclear receptor" evidence="11">
    <location>
        <begin position="35"/>
        <end position="110"/>
    </location>
</feature>
<evidence type="ECO:0000256" key="4">
    <source>
        <dbReference type="ARBA" id="ARBA00022771"/>
    </source>
</evidence>
<dbReference type="InterPro" id="IPR050274">
    <property type="entry name" value="Nuclear_hormone_rcpt_NR2"/>
</dbReference>
<reference evidence="12" key="1">
    <citation type="submission" date="2020-10" db="EMBL/GenBank/DDBJ databases">
        <authorList>
            <person name="Kikuchi T."/>
        </authorList>
    </citation>
    <scope>NUCLEOTIDE SEQUENCE</scope>
    <source>
        <strain evidence="12">NKZ352</strain>
    </source>
</reference>
<dbReference type="SUPFAM" id="SSF48508">
    <property type="entry name" value="Nuclear receptor ligand-binding domain"/>
    <property type="match status" value="1"/>
</dbReference>
<dbReference type="GO" id="GO:0000978">
    <property type="term" value="F:RNA polymerase II cis-regulatory region sequence-specific DNA binding"/>
    <property type="evidence" value="ECO:0007669"/>
    <property type="project" value="InterPro"/>
</dbReference>
<dbReference type="GO" id="GO:0008270">
    <property type="term" value="F:zinc ion binding"/>
    <property type="evidence" value="ECO:0007669"/>
    <property type="project" value="UniProtKB-KW"/>
</dbReference>
<keyword evidence="9" id="KW-0675">Receptor</keyword>
<evidence type="ECO:0000256" key="10">
    <source>
        <dbReference type="ARBA" id="ARBA00023242"/>
    </source>
</evidence>
<organism evidence="12 13">
    <name type="scientific">Caenorhabditis auriculariae</name>
    <dbReference type="NCBI Taxonomy" id="2777116"/>
    <lineage>
        <taxon>Eukaryota</taxon>
        <taxon>Metazoa</taxon>
        <taxon>Ecdysozoa</taxon>
        <taxon>Nematoda</taxon>
        <taxon>Chromadorea</taxon>
        <taxon>Rhabditida</taxon>
        <taxon>Rhabditina</taxon>
        <taxon>Rhabditomorpha</taxon>
        <taxon>Rhabditoidea</taxon>
        <taxon>Rhabditidae</taxon>
        <taxon>Peloderinae</taxon>
        <taxon>Caenorhabditis</taxon>
    </lineage>
</organism>
<keyword evidence="4" id="KW-0863">Zinc-finger</keyword>
<gene>
    <name evidence="12" type="ORF">CAUJ_LOCUS7050</name>
</gene>
<dbReference type="AlphaFoldDB" id="A0A8S1H814"/>
<keyword evidence="13" id="KW-1185">Reference proteome</keyword>
<evidence type="ECO:0000256" key="3">
    <source>
        <dbReference type="ARBA" id="ARBA00022723"/>
    </source>
</evidence>
<keyword evidence="8" id="KW-0804">Transcription</keyword>
<dbReference type="SMART" id="SM00399">
    <property type="entry name" value="ZnF_C4"/>
    <property type="match status" value="1"/>
</dbReference>
<keyword evidence="5" id="KW-0862">Zinc</keyword>
<evidence type="ECO:0000259" key="11">
    <source>
        <dbReference type="PROSITE" id="PS51030"/>
    </source>
</evidence>
<dbReference type="InterPro" id="IPR001628">
    <property type="entry name" value="Znf_hrmn_rcpt"/>
</dbReference>
<dbReference type="GO" id="GO:0005634">
    <property type="term" value="C:nucleus"/>
    <property type="evidence" value="ECO:0007669"/>
    <property type="project" value="UniProtKB-SubCell"/>
</dbReference>
<dbReference type="PANTHER" id="PTHR24083">
    <property type="entry name" value="NUCLEAR HORMONE RECEPTOR"/>
    <property type="match status" value="1"/>
</dbReference>